<dbReference type="EMBL" id="RCMG01000032">
    <property type="protein sequence ID" value="KAG2866972.1"/>
    <property type="molecule type" value="Genomic_DNA"/>
</dbReference>
<dbReference type="EMBL" id="RCMI01000022">
    <property type="protein sequence ID" value="KAG2941877.1"/>
    <property type="molecule type" value="Genomic_DNA"/>
</dbReference>
<dbReference type="VEuPathDB" id="FungiDB:PC110_g7971"/>
<reference evidence="2" key="2">
    <citation type="submission" date="2018-10" db="EMBL/GenBank/DDBJ databases">
        <title>Effector identification in a new, highly contiguous assembly of the strawberry crown rot pathogen Phytophthora cactorum.</title>
        <authorList>
            <person name="Armitage A.D."/>
            <person name="Nellist C.F."/>
            <person name="Bates H."/>
            <person name="Vickerstaff R.J."/>
            <person name="Harrison R.J."/>
        </authorList>
    </citation>
    <scope>NUCLEOTIDE SEQUENCE</scope>
    <source>
        <strain evidence="2">15-7</strain>
        <strain evidence="3">4032</strain>
        <strain evidence="4">4040</strain>
        <strain evidence="5">P415</strain>
        <strain evidence="6">P421</strain>
    </source>
</reference>
<sequence>MKSTSADQASGLQSSRGVGRVASPRLKKPGELVWDDEKDTREDLTGEGCGVEASAYAPPSSGTCEYHDDTCRERRSLVWKRHAGNEIRIQDEEQA</sequence>
<evidence type="ECO:0000313" key="4">
    <source>
        <dbReference type="EMBL" id="KAG2952761.1"/>
    </source>
</evidence>
<dbReference type="Proteomes" id="UP000251314">
    <property type="component" value="Unassembled WGS sequence"/>
</dbReference>
<dbReference type="Proteomes" id="UP000735874">
    <property type="component" value="Unassembled WGS sequence"/>
</dbReference>
<dbReference type="Proteomes" id="UP000736787">
    <property type="component" value="Unassembled WGS sequence"/>
</dbReference>
<feature type="compositionally biased region" description="Polar residues" evidence="1">
    <location>
        <begin position="1"/>
        <end position="16"/>
    </location>
</feature>
<dbReference type="EMBL" id="RCML01001107">
    <property type="protein sequence ID" value="KAG2965439.1"/>
    <property type="molecule type" value="Genomic_DNA"/>
</dbReference>
<dbReference type="OrthoDB" id="10278674at2759"/>
<proteinExistence type="predicted"/>
<protein>
    <submittedName>
        <fullName evidence="7">Uncharacterized protein</fullName>
    </submittedName>
</protein>
<organism evidence="7 8">
    <name type="scientific">Phytophthora cactorum</name>
    <dbReference type="NCBI Taxonomy" id="29920"/>
    <lineage>
        <taxon>Eukaryota</taxon>
        <taxon>Sar</taxon>
        <taxon>Stramenopiles</taxon>
        <taxon>Oomycota</taxon>
        <taxon>Peronosporomycetes</taxon>
        <taxon>Peronosporales</taxon>
        <taxon>Peronosporaceae</taxon>
        <taxon>Phytophthora</taxon>
    </lineage>
</organism>
<accession>A0A329SG12</accession>
<dbReference type="AlphaFoldDB" id="A0A329SG12"/>
<keyword evidence="8" id="KW-1185">Reference proteome</keyword>
<dbReference type="EMBL" id="MJFZ01000159">
    <property type="protein sequence ID" value="RAW35744.1"/>
    <property type="molecule type" value="Genomic_DNA"/>
</dbReference>
<evidence type="ECO:0000256" key="1">
    <source>
        <dbReference type="SAM" id="MobiDB-lite"/>
    </source>
</evidence>
<evidence type="ECO:0000313" key="7">
    <source>
        <dbReference type="EMBL" id="RAW35744.1"/>
    </source>
</evidence>
<dbReference type="EMBL" id="RCMK01000033">
    <property type="protein sequence ID" value="KAG2952761.1"/>
    <property type="molecule type" value="Genomic_DNA"/>
</dbReference>
<reference evidence="7 8" key="1">
    <citation type="submission" date="2018-01" db="EMBL/GenBank/DDBJ databases">
        <title>Draft genome of the strawberry crown rot pathogen Phytophthora cactorum.</title>
        <authorList>
            <person name="Armitage A.D."/>
            <person name="Lysoe E."/>
            <person name="Nellist C.F."/>
            <person name="Harrison R.J."/>
            <person name="Brurberg M.B."/>
        </authorList>
    </citation>
    <scope>NUCLEOTIDE SEQUENCE [LARGE SCALE GENOMIC DNA]</scope>
    <source>
        <strain evidence="7 8">10300</strain>
    </source>
</reference>
<dbReference type="Proteomes" id="UP000774804">
    <property type="component" value="Unassembled WGS sequence"/>
</dbReference>
<gene>
    <name evidence="7" type="ORF">PC110_g7971</name>
    <name evidence="2" type="ORF">PC113_g2399</name>
    <name evidence="3" type="ORF">PC115_g1715</name>
    <name evidence="4" type="ORF">PC117_g2551</name>
    <name evidence="5" type="ORF">PC118_g19747</name>
    <name evidence="6" type="ORF">PC129_g20969</name>
</gene>
<evidence type="ECO:0000313" key="3">
    <source>
        <dbReference type="EMBL" id="KAG2941877.1"/>
    </source>
</evidence>
<evidence type="ECO:0000313" key="5">
    <source>
        <dbReference type="EMBL" id="KAG2965439.1"/>
    </source>
</evidence>
<dbReference type="EMBL" id="RCMV01001579">
    <property type="protein sequence ID" value="KAG3207996.1"/>
    <property type="molecule type" value="Genomic_DNA"/>
</dbReference>
<evidence type="ECO:0000313" key="8">
    <source>
        <dbReference type="Proteomes" id="UP000251314"/>
    </source>
</evidence>
<evidence type="ECO:0000313" key="2">
    <source>
        <dbReference type="EMBL" id="KAG2866972.1"/>
    </source>
</evidence>
<dbReference type="Proteomes" id="UP000760860">
    <property type="component" value="Unassembled WGS sequence"/>
</dbReference>
<dbReference type="Proteomes" id="UP000697107">
    <property type="component" value="Unassembled WGS sequence"/>
</dbReference>
<name>A0A329SG12_9STRA</name>
<evidence type="ECO:0000313" key="6">
    <source>
        <dbReference type="EMBL" id="KAG3207996.1"/>
    </source>
</evidence>
<feature type="region of interest" description="Disordered" evidence="1">
    <location>
        <begin position="1"/>
        <end position="62"/>
    </location>
</feature>
<comment type="caution">
    <text evidence="7">The sequence shown here is derived from an EMBL/GenBank/DDBJ whole genome shotgun (WGS) entry which is preliminary data.</text>
</comment>